<keyword evidence="9" id="KW-1185">Reference proteome</keyword>
<evidence type="ECO:0000313" key="9">
    <source>
        <dbReference type="Proteomes" id="UP000184480"/>
    </source>
</evidence>
<keyword evidence="6" id="KW-0460">Magnesium</keyword>
<dbReference type="AlphaFoldDB" id="A0A1M5DS43"/>
<dbReference type="Proteomes" id="UP000184480">
    <property type="component" value="Unassembled WGS sequence"/>
</dbReference>
<dbReference type="EMBL" id="FQUC01000009">
    <property type="protein sequence ID" value="SHF69671.1"/>
    <property type="molecule type" value="Genomic_DNA"/>
</dbReference>
<dbReference type="PANTHER" id="PTHR37311:SF1">
    <property type="entry name" value="2-PHOSPHOSULFOLACTATE PHOSPHATASE-RELATED"/>
    <property type="match status" value="1"/>
</dbReference>
<evidence type="ECO:0000256" key="6">
    <source>
        <dbReference type="ARBA" id="ARBA00022842"/>
    </source>
</evidence>
<keyword evidence="5" id="KW-0378">Hydrolase</keyword>
<organism evidence="8 9">
    <name type="scientific">Dysgonomonas macrotermitis</name>
    <dbReference type="NCBI Taxonomy" id="1346286"/>
    <lineage>
        <taxon>Bacteria</taxon>
        <taxon>Pseudomonadati</taxon>
        <taxon>Bacteroidota</taxon>
        <taxon>Bacteroidia</taxon>
        <taxon>Bacteroidales</taxon>
        <taxon>Dysgonomonadaceae</taxon>
        <taxon>Dysgonomonas</taxon>
    </lineage>
</organism>
<dbReference type="EC" id="3.1.3.71" evidence="3"/>
<dbReference type="STRING" id="1346286.SAMN05444362_10935"/>
<proteinExistence type="inferred from homology"/>
<evidence type="ECO:0000256" key="4">
    <source>
        <dbReference type="ARBA" id="ARBA00021948"/>
    </source>
</evidence>
<evidence type="ECO:0000313" key="8">
    <source>
        <dbReference type="EMBL" id="SHF69671.1"/>
    </source>
</evidence>
<dbReference type="GO" id="GO:0050545">
    <property type="term" value="F:sulfopyruvate decarboxylase activity"/>
    <property type="evidence" value="ECO:0007669"/>
    <property type="project" value="TreeGrafter"/>
</dbReference>
<sequence length="238" mass="26057">MKIDVCFSPALYPYYKEDGETIVVVVDIFRATTSMCMALNNGAASIIPVATVEEAKAYKDKGYLVGGERNVVKFEFGDFGNTPSEYTREKVEGKDVVISTTNGTHAIDMAEDCSCLIIGSFSNISAVADFCISQQKNVLVLCAGWKDKFNLEDTLFGGALTEILVQKGGYNAHFDAAGVALSMWKDAKSDIMKYIANGEHMKRLEAHNLIDVADFCVTSDTVKVLPVYDKKTKKITVL</sequence>
<accession>A0A1M5DS43</accession>
<dbReference type="InterPro" id="IPR005238">
    <property type="entry name" value="ComB-like"/>
</dbReference>
<evidence type="ECO:0000256" key="7">
    <source>
        <dbReference type="ARBA" id="ARBA00033711"/>
    </source>
</evidence>
<dbReference type="InterPro" id="IPR036702">
    <property type="entry name" value="ComB-like_sf"/>
</dbReference>
<protein>
    <recommendedName>
        <fullName evidence="4">Probable 2-phosphosulfolactate phosphatase</fullName>
        <ecNumber evidence="3">3.1.3.71</ecNumber>
    </recommendedName>
</protein>
<comment type="similarity">
    <text evidence="2">Belongs to the ComB family.</text>
</comment>
<reference evidence="9" key="1">
    <citation type="submission" date="2016-11" db="EMBL/GenBank/DDBJ databases">
        <authorList>
            <person name="Varghese N."/>
            <person name="Submissions S."/>
        </authorList>
    </citation>
    <scope>NUCLEOTIDE SEQUENCE [LARGE SCALE GENOMIC DNA]</scope>
    <source>
        <strain evidence="9">DSM 27370</strain>
    </source>
</reference>
<evidence type="ECO:0000256" key="5">
    <source>
        <dbReference type="ARBA" id="ARBA00022801"/>
    </source>
</evidence>
<gene>
    <name evidence="8" type="ORF">SAMN05444362_10935</name>
</gene>
<name>A0A1M5DS43_9BACT</name>
<comment type="catalytic activity">
    <reaction evidence="7">
        <text>(2R)-O-phospho-3-sulfolactate + H2O = (2R)-3-sulfolactate + phosphate</text>
        <dbReference type="Rhea" id="RHEA:23416"/>
        <dbReference type="ChEBI" id="CHEBI:15377"/>
        <dbReference type="ChEBI" id="CHEBI:15597"/>
        <dbReference type="ChEBI" id="CHEBI:43474"/>
        <dbReference type="ChEBI" id="CHEBI:58738"/>
        <dbReference type="EC" id="3.1.3.71"/>
    </reaction>
</comment>
<dbReference type="Gene3D" id="3.90.1560.10">
    <property type="entry name" value="ComB-like"/>
    <property type="match status" value="1"/>
</dbReference>
<dbReference type="GO" id="GO:0000287">
    <property type="term" value="F:magnesium ion binding"/>
    <property type="evidence" value="ECO:0007669"/>
    <property type="project" value="InterPro"/>
</dbReference>
<dbReference type="PANTHER" id="PTHR37311">
    <property type="entry name" value="2-PHOSPHOSULFOLACTATE PHOSPHATASE-RELATED"/>
    <property type="match status" value="1"/>
</dbReference>
<evidence type="ECO:0000256" key="1">
    <source>
        <dbReference type="ARBA" id="ARBA00001946"/>
    </source>
</evidence>
<dbReference type="RefSeq" id="WP_062179740.1">
    <property type="nucleotide sequence ID" value="NZ_BBXL01000008.1"/>
</dbReference>
<evidence type="ECO:0000256" key="3">
    <source>
        <dbReference type="ARBA" id="ARBA00012953"/>
    </source>
</evidence>
<dbReference type="OrthoDB" id="4913at2"/>
<dbReference type="GO" id="GO:0050532">
    <property type="term" value="F:2-phosphosulfolactate phosphatase activity"/>
    <property type="evidence" value="ECO:0007669"/>
    <property type="project" value="UniProtKB-EC"/>
</dbReference>
<dbReference type="Pfam" id="PF04029">
    <property type="entry name" value="2-ph_phosp"/>
    <property type="match status" value="1"/>
</dbReference>
<comment type="cofactor">
    <cofactor evidence="1">
        <name>Mg(2+)</name>
        <dbReference type="ChEBI" id="CHEBI:18420"/>
    </cofactor>
</comment>
<evidence type="ECO:0000256" key="2">
    <source>
        <dbReference type="ARBA" id="ARBA00009997"/>
    </source>
</evidence>
<dbReference type="SUPFAM" id="SSF142823">
    <property type="entry name" value="ComB-like"/>
    <property type="match status" value="1"/>
</dbReference>